<dbReference type="EMBL" id="DF968183">
    <property type="protein sequence ID" value="GAP44209.1"/>
    <property type="molecule type" value="Genomic_DNA"/>
</dbReference>
<organism evidence="3">
    <name type="scientific">Lentimicrobium saccharophilum</name>
    <dbReference type="NCBI Taxonomy" id="1678841"/>
    <lineage>
        <taxon>Bacteria</taxon>
        <taxon>Pseudomonadati</taxon>
        <taxon>Bacteroidota</taxon>
        <taxon>Bacteroidia</taxon>
        <taxon>Bacteroidales</taxon>
        <taxon>Lentimicrobiaceae</taxon>
        <taxon>Lentimicrobium</taxon>
    </lineage>
</organism>
<proteinExistence type="predicted"/>
<dbReference type="AlphaFoldDB" id="A0A0S7C299"/>
<feature type="region of interest" description="Disordered" evidence="1">
    <location>
        <begin position="325"/>
        <end position="351"/>
    </location>
</feature>
<feature type="signal peptide" evidence="2">
    <location>
        <begin position="1"/>
        <end position="24"/>
    </location>
</feature>
<evidence type="ECO:0008006" key="5">
    <source>
        <dbReference type="Google" id="ProtNLM"/>
    </source>
</evidence>
<dbReference type="STRING" id="1678841.TBC1_129"/>
<dbReference type="RefSeq" id="WP_062043090.1">
    <property type="nucleotide sequence ID" value="NZ_DF968183.1"/>
</dbReference>
<evidence type="ECO:0000313" key="4">
    <source>
        <dbReference type="Proteomes" id="UP000053091"/>
    </source>
</evidence>
<keyword evidence="2" id="KW-0732">Signal</keyword>
<dbReference type="Proteomes" id="UP000053091">
    <property type="component" value="Unassembled WGS sequence"/>
</dbReference>
<name>A0A0S7C299_9BACT</name>
<keyword evidence="4" id="KW-1185">Reference proteome</keyword>
<sequence length="351" mass="38402">MKPGFAKTALLIISFLAASLFGLAQQETRTKNISKQFKVNSDVLLKVESSFGKVSCTVWDKNEISVDVEIRVDTRNEKDAQRILDQIRPVISGSASLVEIKTETGSISSGNKSVSFSVDYTIMMPESTRLDIESRFGSLYTDATTAPARLAVEYGNLTLKKFTNPDYEIILKFSTGKIESLGKGRLDLHYSTINLGTADFIDMDSKFSTINVKTITGIRIDSQYDNFSIEKISGMEGSAKFTAIKVDALINRLELSLQYGGLDVNSVHPSFSNISLDASFNSINLGIDPAASYRLNADMSFGECHYPKKSAISVTEKSMTSSLYSGTVGTEKSPSARVSIKGRNSDAKLFQ</sequence>
<dbReference type="OrthoDB" id="1117657at2"/>
<feature type="chain" id="PRO_5006633540" description="Adhesin domain-containing protein" evidence="2">
    <location>
        <begin position="25"/>
        <end position="351"/>
    </location>
</feature>
<evidence type="ECO:0000256" key="1">
    <source>
        <dbReference type="SAM" id="MobiDB-lite"/>
    </source>
</evidence>
<gene>
    <name evidence="3" type="ORF">TBC1_129</name>
</gene>
<protein>
    <recommendedName>
        <fullName evidence="5">Adhesin domain-containing protein</fullName>
    </recommendedName>
</protein>
<reference evidence="3" key="1">
    <citation type="journal article" date="2015" name="Genome Announc.">
        <title>Draft Genome Sequence of Bacteroidales Strain TBC1, a Novel Isolate from a Methanogenic Wastewater Treatment System.</title>
        <authorList>
            <person name="Tourlousse D.M."/>
            <person name="Matsuura N."/>
            <person name="Sun L."/>
            <person name="Toyonaga M."/>
            <person name="Kuroda K."/>
            <person name="Ohashi A."/>
            <person name="Cruz R."/>
            <person name="Yamaguchi T."/>
            <person name="Sekiguchi Y."/>
        </authorList>
    </citation>
    <scope>NUCLEOTIDE SEQUENCE [LARGE SCALE GENOMIC DNA]</scope>
    <source>
        <strain evidence="3">TBC1</strain>
    </source>
</reference>
<evidence type="ECO:0000256" key="2">
    <source>
        <dbReference type="SAM" id="SignalP"/>
    </source>
</evidence>
<evidence type="ECO:0000313" key="3">
    <source>
        <dbReference type="EMBL" id="GAP44209.1"/>
    </source>
</evidence>
<accession>A0A0S7C299</accession>